<proteinExistence type="predicted"/>
<feature type="chain" id="PRO_5002432093" evidence="1">
    <location>
        <begin position="19"/>
        <end position="55"/>
    </location>
</feature>
<reference evidence="2" key="1">
    <citation type="submission" date="2014-11" db="EMBL/GenBank/DDBJ databases">
        <authorList>
            <person name="Amaro Gonzalez C."/>
        </authorList>
    </citation>
    <scope>NUCLEOTIDE SEQUENCE</scope>
</reference>
<reference evidence="2" key="2">
    <citation type="journal article" date="2015" name="Fish Shellfish Immunol.">
        <title>Early steps in the European eel (Anguilla anguilla)-Vibrio vulnificus interaction in the gills: Role of the RtxA13 toxin.</title>
        <authorList>
            <person name="Callol A."/>
            <person name="Pajuelo D."/>
            <person name="Ebbesson L."/>
            <person name="Teles M."/>
            <person name="MacKenzie S."/>
            <person name="Amaro C."/>
        </authorList>
    </citation>
    <scope>NUCLEOTIDE SEQUENCE</scope>
</reference>
<organism evidence="2">
    <name type="scientific">Anguilla anguilla</name>
    <name type="common">European freshwater eel</name>
    <name type="synonym">Muraena anguilla</name>
    <dbReference type="NCBI Taxonomy" id="7936"/>
    <lineage>
        <taxon>Eukaryota</taxon>
        <taxon>Metazoa</taxon>
        <taxon>Chordata</taxon>
        <taxon>Craniata</taxon>
        <taxon>Vertebrata</taxon>
        <taxon>Euteleostomi</taxon>
        <taxon>Actinopterygii</taxon>
        <taxon>Neopterygii</taxon>
        <taxon>Teleostei</taxon>
        <taxon>Anguilliformes</taxon>
        <taxon>Anguillidae</taxon>
        <taxon>Anguilla</taxon>
    </lineage>
</organism>
<evidence type="ECO:0000313" key="2">
    <source>
        <dbReference type="EMBL" id="JAH38126.1"/>
    </source>
</evidence>
<feature type="signal peptide" evidence="1">
    <location>
        <begin position="1"/>
        <end position="18"/>
    </location>
</feature>
<evidence type="ECO:0000256" key="1">
    <source>
        <dbReference type="SAM" id="SignalP"/>
    </source>
</evidence>
<keyword evidence="1" id="KW-0732">Signal</keyword>
<accession>A0A0E9SA14</accession>
<protein>
    <submittedName>
        <fullName evidence="2">Uncharacterized protein</fullName>
    </submittedName>
</protein>
<dbReference type="AlphaFoldDB" id="A0A0E9SA14"/>
<sequence length="55" mass="6338">MITVLLIFAFRYCPPCSALHTRGRGSSHSTSRLYVTLTFKRKKYEDKSIVCCLHT</sequence>
<dbReference type="EMBL" id="GBXM01070451">
    <property type="protein sequence ID" value="JAH38126.1"/>
    <property type="molecule type" value="Transcribed_RNA"/>
</dbReference>
<name>A0A0E9SA14_ANGAN</name>